<dbReference type="EMBL" id="JAEHFX010000001">
    <property type="protein sequence ID" value="MBK0401345.1"/>
    <property type="molecule type" value="Genomic_DNA"/>
</dbReference>
<proteinExistence type="predicted"/>
<evidence type="ECO:0000313" key="2">
    <source>
        <dbReference type="Proteomes" id="UP000644147"/>
    </source>
</evidence>
<dbReference type="Proteomes" id="UP000644147">
    <property type="component" value="Unassembled WGS sequence"/>
</dbReference>
<comment type="caution">
    <text evidence="1">The sequence shown here is derived from an EMBL/GenBank/DDBJ whole genome shotgun (WGS) entry which is preliminary data.</text>
</comment>
<name>A0ABS1BYH3_9BACT</name>
<organism evidence="1 2">
    <name type="scientific">Adhaeribacter terrigena</name>
    <dbReference type="NCBI Taxonomy" id="2793070"/>
    <lineage>
        <taxon>Bacteria</taxon>
        <taxon>Pseudomonadati</taxon>
        <taxon>Bacteroidota</taxon>
        <taxon>Cytophagia</taxon>
        <taxon>Cytophagales</taxon>
        <taxon>Hymenobacteraceae</taxon>
        <taxon>Adhaeribacter</taxon>
    </lineage>
</organism>
<evidence type="ECO:0000313" key="1">
    <source>
        <dbReference type="EMBL" id="MBK0401345.1"/>
    </source>
</evidence>
<gene>
    <name evidence="1" type="ORF">I5M27_00005</name>
</gene>
<protein>
    <recommendedName>
        <fullName evidence="3">Creatinase N-terminal domain-containing protein</fullName>
    </recommendedName>
</protein>
<reference evidence="1 2" key="1">
    <citation type="submission" date="2020-12" db="EMBL/GenBank/DDBJ databases">
        <title>Bacterial novel species Adhaeribacter sp. BT258 isolated from soil.</title>
        <authorList>
            <person name="Jung H.-Y."/>
        </authorList>
    </citation>
    <scope>NUCLEOTIDE SEQUENCE [LARGE SCALE GENOMIC DNA]</scope>
    <source>
        <strain evidence="1 2">BT258</strain>
    </source>
</reference>
<keyword evidence="2" id="KW-1185">Reference proteome</keyword>
<evidence type="ECO:0008006" key="3">
    <source>
        <dbReference type="Google" id="ProtNLM"/>
    </source>
</evidence>
<accession>A0ABS1BYH3</accession>
<sequence length="56" mass="6441">MRMKEVEKIMGKPDTILIFSAKYYGYMYDAPFGMSDNFYIFISKKDSLVVGINDGT</sequence>